<accession>A0A0A1TXM0</accession>
<sequence length="198" mass="22671">MYNEPSLIPYRNEILMSTNDTKKCGKYTFCLNPQFLNRSFIHTQLDLNKEISDDNSLIDRDLIPEIITEVGSETTSEESQSVNQQQRQCVGDEQLTECRDLNIPVQDTVSQQDVKDPNLYQPEPNGQPEYTYYDYNATYFIHSQPAPIYLSPIDLNNEECPLNCIGSSCTKPPFNFGMGDSYEDPVYISFVQTGSNQY</sequence>
<dbReference type="KEGG" id="eiv:EIN_065400"/>
<dbReference type="RefSeq" id="XP_004183621.1">
    <property type="nucleotide sequence ID" value="XM_004183573.1"/>
</dbReference>
<protein>
    <submittedName>
        <fullName evidence="1">Uncharacterized protein</fullName>
    </submittedName>
</protein>
<organism evidence="1 2">
    <name type="scientific">Entamoeba invadens IP1</name>
    <dbReference type="NCBI Taxonomy" id="370355"/>
    <lineage>
        <taxon>Eukaryota</taxon>
        <taxon>Amoebozoa</taxon>
        <taxon>Evosea</taxon>
        <taxon>Archamoebae</taxon>
        <taxon>Mastigamoebida</taxon>
        <taxon>Entamoebidae</taxon>
        <taxon>Entamoeba</taxon>
    </lineage>
</organism>
<dbReference type="AlphaFoldDB" id="A0A0A1TXM0"/>
<keyword evidence="2" id="KW-1185">Reference proteome</keyword>
<dbReference type="GeneID" id="14883232"/>
<reference evidence="1 2" key="1">
    <citation type="submission" date="2012-10" db="EMBL/GenBank/DDBJ databases">
        <authorList>
            <person name="Zafar N."/>
            <person name="Inman J."/>
            <person name="Hall N."/>
            <person name="Lorenzi H."/>
            <person name="Caler E."/>
        </authorList>
    </citation>
    <scope>NUCLEOTIDE SEQUENCE [LARGE SCALE GENOMIC DNA]</scope>
    <source>
        <strain evidence="1 2">IP1</strain>
    </source>
</reference>
<dbReference type="EMBL" id="KB207140">
    <property type="protein sequence ID" value="ELP84275.1"/>
    <property type="molecule type" value="Genomic_DNA"/>
</dbReference>
<dbReference type="Proteomes" id="UP000014680">
    <property type="component" value="Unassembled WGS sequence"/>
</dbReference>
<name>A0A0A1TXM0_ENTIV</name>
<evidence type="ECO:0000313" key="1">
    <source>
        <dbReference type="EMBL" id="ELP84275.1"/>
    </source>
</evidence>
<gene>
    <name evidence="1" type="ORF">EIN_065400</name>
</gene>
<proteinExistence type="predicted"/>
<evidence type="ECO:0000313" key="2">
    <source>
        <dbReference type="Proteomes" id="UP000014680"/>
    </source>
</evidence>
<dbReference type="VEuPathDB" id="AmoebaDB:EIN_065400"/>